<comment type="caution">
    <text evidence="3">The sequence shown here is derived from an EMBL/GenBank/DDBJ whole genome shotgun (WGS) entry which is preliminary data.</text>
</comment>
<evidence type="ECO:0000259" key="2">
    <source>
        <dbReference type="Pfam" id="PF25838"/>
    </source>
</evidence>
<dbReference type="Pfam" id="PF25838">
    <property type="entry name" value="Apionate_lact_M"/>
    <property type="match status" value="1"/>
</dbReference>
<evidence type="ECO:0000313" key="4">
    <source>
        <dbReference type="Proteomes" id="UP000483035"/>
    </source>
</evidence>
<proteinExistence type="predicted"/>
<dbReference type="AlphaFoldDB" id="A0A6L9UK37"/>
<dbReference type="Pfam" id="PF25837">
    <property type="entry name" value="Apionate_lact_N"/>
    <property type="match status" value="1"/>
</dbReference>
<sequence length="626" mass="68091">MTTESDTFQFYGTREAETPPVRLSAGKLAVDFKDGNLRTICYDGVEVLRAVSYLVRDRDWGTYAPAIGDLRINQRQDAFSVSYVARCAGPLNTNLAVDVRITAEAGGTLVFEAEALSATGFETNRCGFCILHPIVGLAGMPASVEHVDGSCRDSRFPDLIEPWQPFKDMRAITHRVMPDVTAQCRMEGDTFEMEDQRNWSDASYKTYVRPLALPWPYRIPAGEPMRQRIVLTVEDIRSSPAVSAKVADTGPVTLSPGTKSGRMPAIGLVITPEEVGATLAARDRLSEIAPQELLFHFDPDVGHGAEALKSFAAIKAVHAGRSTLEIALPCRQAPLDEARQIATWMRDTGFRPDAIVISPSVDRQSTPPGSKWPECPPLEEVYAAAHTAFPGMRLGGGMLSYFTELNRKRVPADSLDFITHCTNPIVHAADDLSVMQTLEALPFITRSVRAIYGDGPYRIGPSTIPMRQNPYGSRTMDNPNGGRIAMANADPRHNARFGAAFALGYAAHILDAGLECLTLSALTGSFGLIAAENEPSAAGTPRPLLNTVSTLSRLSGRHWWECRSSDPNAVLAFLTAASGMPRQLHLVNITAKPRHIELGEFRPVEQPEKTSITLGAYATASMAVMN</sequence>
<dbReference type="RefSeq" id="WP_163993742.1">
    <property type="nucleotide sequence ID" value="NZ_WUEY01000031.1"/>
</dbReference>
<evidence type="ECO:0000259" key="1">
    <source>
        <dbReference type="Pfam" id="PF25837"/>
    </source>
</evidence>
<evidence type="ECO:0000313" key="3">
    <source>
        <dbReference type="EMBL" id="NEI74457.1"/>
    </source>
</evidence>
<feature type="domain" description="D-apionate lactonase N-terminal" evidence="1">
    <location>
        <begin position="10"/>
        <end position="234"/>
    </location>
</feature>
<dbReference type="EMBL" id="WUEY01000031">
    <property type="protein sequence ID" value="NEI74457.1"/>
    <property type="molecule type" value="Genomic_DNA"/>
</dbReference>
<reference evidence="3 4" key="1">
    <citation type="submission" date="2019-12" db="EMBL/GenBank/DDBJ databases">
        <title>Rhizobium genotypes associated with high levels of biological nitrogen fixation by grain legumes in a temperate-maritime cropping system.</title>
        <authorList>
            <person name="Maluk M."/>
            <person name="Francesc Ferrando Molina F."/>
            <person name="Lopez Del Egido L."/>
            <person name="Lafos M."/>
            <person name="Langarica-Fuentes A."/>
            <person name="Gebre Yohannes G."/>
            <person name="Young M.W."/>
            <person name="Martin P."/>
            <person name="Gantlett R."/>
            <person name="Kenicer G."/>
            <person name="Hawes C."/>
            <person name="Begg G.S."/>
            <person name="Quilliam R.S."/>
            <person name="Squire G.R."/>
            <person name="Poole P.S."/>
            <person name="Young P.W."/>
            <person name="Iannetta P.M."/>
            <person name="James E.K."/>
        </authorList>
    </citation>
    <scope>NUCLEOTIDE SEQUENCE [LARGE SCALE GENOMIC DNA]</scope>
    <source>
        <strain evidence="3 4">JHI1118</strain>
    </source>
</reference>
<dbReference type="Proteomes" id="UP000483035">
    <property type="component" value="Unassembled WGS sequence"/>
</dbReference>
<dbReference type="InterPro" id="IPR058787">
    <property type="entry name" value="ApnL_M"/>
</dbReference>
<feature type="domain" description="D-apionate lactonase TIM barrel" evidence="2">
    <location>
        <begin position="266"/>
        <end position="556"/>
    </location>
</feature>
<name>A0A6L9UK37_9HYPH</name>
<dbReference type="InterPro" id="IPR058788">
    <property type="entry name" value="ApnL_N"/>
</dbReference>
<organism evidence="3 4">
    <name type="scientific">Rhizobium lusitanum</name>
    <dbReference type="NCBI Taxonomy" id="293958"/>
    <lineage>
        <taxon>Bacteria</taxon>
        <taxon>Pseudomonadati</taxon>
        <taxon>Pseudomonadota</taxon>
        <taxon>Alphaproteobacteria</taxon>
        <taxon>Hyphomicrobiales</taxon>
        <taxon>Rhizobiaceae</taxon>
        <taxon>Rhizobium/Agrobacterium group</taxon>
        <taxon>Rhizobium</taxon>
    </lineage>
</organism>
<protein>
    <submittedName>
        <fullName evidence="3">Uncharacterized protein</fullName>
    </submittedName>
</protein>
<gene>
    <name evidence="3" type="ORF">GR212_33445</name>
</gene>
<accession>A0A6L9UK37</accession>